<dbReference type="eggNOG" id="ENOG502TG32">
    <property type="taxonomic scope" value="Eukaryota"/>
</dbReference>
<evidence type="ECO:0000256" key="6">
    <source>
        <dbReference type="SAM" id="Phobius"/>
    </source>
</evidence>
<feature type="transmembrane region" description="Helical" evidence="6">
    <location>
        <begin position="30"/>
        <end position="53"/>
    </location>
</feature>
<dbReference type="Pfam" id="PF03125">
    <property type="entry name" value="Sre"/>
    <property type="match status" value="1"/>
</dbReference>
<feature type="transmembrane region" description="Helical" evidence="6">
    <location>
        <begin position="192"/>
        <end position="213"/>
    </location>
</feature>
<dbReference type="PANTHER" id="PTHR47757">
    <property type="entry name" value="SERPENTINE RECEPTOR, CLASS E (EPSILON)-RELATED"/>
    <property type="match status" value="1"/>
</dbReference>
<dbReference type="AlphaFoldDB" id="A0A1I7T6M4"/>
<protein>
    <submittedName>
        <fullName evidence="8">G protein-coupled receptor</fullName>
    </submittedName>
</protein>
<evidence type="ECO:0000313" key="7">
    <source>
        <dbReference type="Proteomes" id="UP000095282"/>
    </source>
</evidence>
<evidence type="ECO:0000256" key="5">
    <source>
        <dbReference type="ARBA" id="ARBA00023136"/>
    </source>
</evidence>
<dbReference type="PANTHER" id="PTHR47757:SF1">
    <property type="entry name" value="SERPENTINE RECEPTOR, CLASS E (EPSILON)"/>
    <property type="match status" value="1"/>
</dbReference>
<evidence type="ECO:0000256" key="3">
    <source>
        <dbReference type="ARBA" id="ARBA00022692"/>
    </source>
</evidence>
<keyword evidence="4 6" id="KW-1133">Transmembrane helix</keyword>
<accession>A0A1I7T6M4</accession>
<evidence type="ECO:0000313" key="8">
    <source>
        <dbReference type="WBParaSite" id="Csp11.Scaffold522.g2918.t1"/>
    </source>
</evidence>
<keyword evidence="7" id="KW-1185">Reference proteome</keyword>
<dbReference type="GO" id="GO:0007606">
    <property type="term" value="P:sensory perception of chemical stimulus"/>
    <property type="evidence" value="ECO:0007669"/>
    <property type="project" value="InterPro"/>
</dbReference>
<keyword evidence="3 6" id="KW-0812">Transmembrane</keyword>
<organism evidence="7 8">
    <name type="scientific">Caenorhabditis tropicalis</name>
    <dbReference type="NCBI Taxonomy" id="1561998"/>
    <lineage>
        <taxon>Eukaryota</taxon>
        <taxon>Metazoa</taxon>
        <taxon>Ecdysozoa</taxon>
        <taxon>Nematoda</taxon>
        <taxon>Chromadorea</taxon>
        <taxon>Rhabditida</taxon>
        <taxon>Rhabditina</taxon>
        <taxon>Rhabditomorpha</taxon>
        <taxon>Rhabditoidea</taxon>
        <taxon>Rhabditidae</taxon>
        <taxon>Peloderinae</taxon>
        <taxon>Caenorhabditis</taxon>
    </lineage>
</organism>
<name>A0A1I7T6M4_9PELO</name>
<dbReference type="InterPro" id="IPR004151">
    <property type="entry name" value="7TM_GPCR_serpentine_rcpt_Sre"/>
</dbReference>
<feature type="transmembrane region" description="Helical" evidence="6">
    <location>
        <begin position="73"/>
        <end position="95"/>
    </location>
</feature>
<feature type="transmembrane region" description="Helical" evidence="6">
    <location>
        <begin position="101"/>
        <end position="123"/>
    </location>
</feature>
<comment type="similarity">
    <text evidence="2">Belongs to the nematode receptor-like protein sre family.</text>
</comment>
<evidence type="ECO:0000256" key="1">
    <source>
        <dbReference type="ARBA" id="ARBA00004141"/>
    </source>
</evidence>
<keyword evidence="5 6" id="KW-0472">Membrane</keyword>
<proteinExistence type="inferred from homology"/>
<dbReference type="InterPro" id="IPR053365">
    <property type="entry name" value="Nematode_rcpt-like"/>
</dbReference>
<sequence>MCLLDPSKVFYGFESEDYLPLSFGWESGPLLIGSVLVWHYLGLLNGGIICFVIERSIATLLSKDYETTPRRWLTVFLHILHHFNAIFMCLFFSFHVLPLNILLVFNAIGFAFIVPYIFFLRYYNEKERNKMRLAENITNHSLTAKFQTEENMRSMNIAARISIIVGVFDILFLVVIILATCQVPGAEIFFQATEVVLILNPLFLIPGIISSVAEWRNKFMEHLPITRLRIDPNHNPYIIPEHNHKRTAELPFSQLQACWI</sequence>
<dbReference type="GO" id="GO:0016020">
    <property type="term" value="C:membrane"/>
    <property type="evidence" value="ECO:0007669"/>
    <property type="project" value="UniProtKB-SubCell"/>
</dbReference>
<feature type="transmembrane region" description="Helical" evidence="6">
    <location>
        <begin position="157"/>
        <end position="180"/>
    </location>
</feature>
<dbReference type="Proteomes" id="UP000095282">
    <property type="component" value="Unplaced"/>
</dbReference>
<dbReference type="WBParaSite" id="Csp11.Scaffold522.g2918.t1">
    <property type="protein sequence ID" value="Csp11.Scaffold522.g2918.t1"/>
    <property type="gene ID" value="Csp11.Scaffold522.g2918"/>
</dbReference>
<evidence type="ECO:0000256" key="2">
    <source>
        <dbReference type="ARBA" id="ARBA00006803"/>
    </source>
</evidence>
<evidence type="ECO:0000256" key="4">
    <source>
        <dbReference type="ARBA" id="ARBA00022989"/>
    </source>
</evidence>
<reference evidence="8" key="1">
    <citation type="submission" date="2016-11" db="UniProtKB">
        <authorList>
            <consortium name="WormBaseParasite"/>
        </authorList>
    </citation>
    <scope>IDENTIFICATION</scope>
</reference>
<comment type="subcellular location">
    <subcellularLocation>
        <location evidence="1">Membrane</location>
        <topology evidence="1">Multi-pass membrane protein</topology>
    </subcellularLocation>
</comment>